<dbReference type="SUPFAM" id="SSF52540">
    <property type="entry name" value="P-loop containing nucleoside triphosphate hydrolases"/>
    <property type="match status" value="1"/>
</dbReference>
<dbReference type="InterPro" id="IPR003439">
    <property type="entry name" value="ABC_transporter-like_ATP-bd"/>
</dbReference>
<dbReference type="PANTHER" id="PTHR42798:SF7">
    <property type="entry name" value="ALPHA-D-RIBOSE 1-METHYLPHOSPHONATE 5-TRIPHOSPHATE SYNTHASE SUBUNIT PHNL"/>
    <property type="match status" value="1"/>
</dbReference>
<evidence type="ECO:0000313" key="6">
    <source>
        <dbReference type="EMBL" id="TFZ41692.1"/>
    </source>
</evidence>
<feature type="domain" description="ABC transporter" evidence="5">
    <location>
        <begin position="5"/>
        <end position="230"/>
    </location>
</feature>
<evidence type="ECO:0000256" key="2">
    <source>
        <dbReference type="ARBA" id="ARBA00022448"/>
    </source>
</evidence>
<dbReference type="EMBL" id="SRIB01000001">
    <property type="protein sequence ID" value="TFZ41692.1"/>
    <property type="molecule type" value="Genomic_DNA"/>
</dbReference>
<dbReference type="Gene3D" id="3.40.50.300">
    <property type="entry name" value="P-loop containing nucleotide triphosphate hydrolases"/>
    <property type="match status" value="1"/>
</dbReference>
<dbReference type="RefSeq" id="WP_135269868.1">
    <property type="nucleotide sequence ID" value="NZ_SRIB01000001.1"/>
</dbReference>
<accession>A0A4Z0DA19</accession>
<dbReference type="SMART" id="SM00382">
    <property type="entry name" value="AAA"/>
    <property type="match status" value="1"/>
</dbReference>
<dbReference type="PANTHER" id="PTHR42798">
    <property type="entry name" value="LIPOPROTEIN-RELEASING SYSTEM ATP-BINDING PROTEIN LOLD"/>
    <property type="match status" value="1"/>
</dbReference>
<evidence type="ECO:0000256" key="4">
    <source>
        <dbReference type="ARBA" id="ARBA00022840"/>
    </source>
</evidence>
<comment type="caution">
    <text evidence="6">The sequence shown here is derived from an EMBL/GenBank/DDBJ whole genome shotgun (WGS) entry which is preliminary data.</text>
</comment>
<dbReference type="InterPro" id="IPR017911">
    <property type="entry name" value="MacB-like_ATP-bd"/>
</dbReference>
<dbReference type="GO" id="GO:0022857">
    <property type="term" value="F:transmembrane transporter activity"/>
    <property type="evidence" value="ECO:0007669"/>
    <property type="project" value="UniProtKB-ARBA"/>
</dbReference>
<name>A0A4Z0DA19_9FIRM</name>
<dbReference type="GO" id="GO:0005524">
    <property type="term" value="F:ATP binding"/>
    <property type="evidence" value="ECO:0007669"/>
    <property type="project" value="UniProtKB-KW"/>
</dbReference>
<evidence type="ECO:0000313" key="7">
    <source>
        <dbReference type="Proteomes" id="UP000298381"/>
    </source>
</evidence>
<keyword evidence="2" id="KW-0813">Transport</keyword>
<dbReference type="OrthoDB" id="9802264at2"/>
<sequence length="230" mass="25958">MAKILRLKDINKIYGDKVKTQVLFDINLEFEESTFNSIIGESGSGKSTLMNISGTLDRATSGEVEINGINTAKMNKNELAILRNETIGFIFQFHYLLPEFTVMENILIPYRIKNKVITKEAVKRAEELIDIVGLSKVKNNKATDISGGQQQRTAIARALINDPKIVLGDEPTGNLDSGTTEIVYELLRDINKRYKTTFIIITHDKRVAEKADRIIEIKDGRIEMDLSRKI</sequence>
<proteinExistence type="inferred from homology"/>
<keyword evidence="4 6" id="KW-0067">ATP-binding</keyword>
<dbReference type="Pfam" id="PF00005">
    <property type="entry name" value="ABC_tran"/>
    <property type="match status" value="1"/>
</dbReference>
<evidence type="ECO:0000256" key="3">
    <source>
        <dbReference type="ARBA" id="ARBA00022741"/>
    </source>
</evidence>
<evidence type="ECO:0000259" key="5">
    <source>
        <dbReference type="PROSITE" id="PS50893"/>
    </source>
</evidence>
<keyword evidence="7" id="KW-1185">Reference proteome</keyword>
<reference evidence="6 7" key="1">
    <citation type="submission" date="2019-03" db="EMBL/GenBank/DDBJ databases">
        <title>Draft genome sequence data and analysis of a Fermenting Bacterium, Soehngenia longevitae strain 1933PT, isolated from petroleum reservoir in Azerbaijan.</title>
        <authorList>
            <person name="Grouzdev D.S."/>
            <person name="Bidzhieva S.K."/>
            <person name="Sokolova D.S."/>
            <person name="Tourova T.P."/>
            <person name="Poltaraus A.B."/>
            <person name="Nazina T.N."/>
        </authorList>
    </citation>
    <scope>NUCLEOTIDE SEQUENCE [LARGE SCALE GENOMIC DNA]</scope>
    <source>
        <strain evidence="6 7">1933P</strain>
    </source>
</reference>
<dbReference type="InterPro" id="IPR003593">
    <property type="entry name" value="AAA+_ATPase"/>
</dbReference>
<dbReference type="PROSITE" id="PS50893">
    <property type="entry name" value="ABC_TRANSPORTER_2"/>
    <property type="match status" value="1"/>
</dbReference>
<evidence type="ECO:0000256" key="1">
    <source>
        <dbReference type="ARBA" id="ARBA00005417"/>
    </source>
</evidence>
<gene>
    <name evidence="6" type="ORF">E4100_00720</name>
</gene>
<dbReference type="AlphaFoldDB" id="A0A4Z0DA19"/>
<dbReference type="GO" id="GO:0016887">
    <property type="term" value="F:ATP hydrolysis activity"/>
    <property type="evidence" value="ECO:0007669"/>
    <property type="project" value="InterPro"/>
</dbReference>
<dbReference type="InterPro" id="IPR027417">
    <property type="entry name" value="P-loop_NTPase"/>
</dbReference>
<organism evidence="6 7">
    <name type="scientific">Soehngenia longivitae</name>
    <dbReference type="NCBI Taxonomy" id="2562294"/>
    <lineage>
        <taxon>Bacteria</taxon>
        <taxon>Bacillati</taxon>
        <taxon>Bacillota</taxon>
        <taxon>Tissierellia</taxon>
        <taxon>Tissierellales</taxon>
        <taxon>Tissierellaceae</taxon>
        <taxon>Soehngenia</taxon>
    </lineage>
</organism>
<dbReference type="FunFam" id="3.40.50.300:FF:000032">
    <property type="entry name" value="Export ABC transporter ATP-binding protein"/>
    <property type="match status" value="1"/>
</dbReference>
<comment type="similarity">
    <text evidence="1">Belongs to the ABC transporter superfamily.</text>
</comment>
<dbReference type="GO" id="GO:0098796">
    <property type="term" value="C:membrane protein complex"/>
    <property type="evidence" value="ECO:0007669"/>
    <property type="project" value="UniProtKB-ARBA"/>
</dbReference>
<keyword evidence="3" id="KW-0547">Nucleotide-binding</keyword>
<dbReference type="Proteomes" id="UP000298381">
    <property type="component" value="Unassembled WGS sequence"/>
</dbReference>
<protein>
    <submittedName>
        <fullName evidence="6">ABC transporter ATP-binding protein</fullName>
    </submittedName>
</protein>
<dbReference type="CDD" id="cd03255">
    <property type="entry name" value="ABC_MJ0796_LolCDE_FtsE"/>
    <property type="match status" value="1"/>
</dbReference>